<evidence type="ECO:0000313" key="1">
    <source>
        <dbReference type="EMBL" id="MCM2564466.1"/>
    </source>
</evidence>
<dbReference type="InterPro" id="IPR012334">
    <property type="entry name" value="Pectin_lyas_fold"/>
</dbReference>
<gene>
    <name evidence="1" type="ORF">NCG91_02575</name>
</gene>
<dbReference type="InterPro" id="IPR011050">
    <property type="entry name" value="Pectin_lyase_fold/virulence"/>
</dbReference>
<accession>A0ABT0WNK9</accession>
<protein>
    <submittedName>
        <fullName evidence="1">Uncharacterized protein</fullName>
    </submittedName>
</protein>
<dbReference type="Proteomes" id="UP001202243">
    <property type="component" value="Unassembled WGS sequence"/>
</dbReference>
<proteinExistence type="predicted"/>
<comment type="caution">
    <text evidence="1">The sequence shown here is derived from an EMBL/GenBank/DDBJ whole genome shotgun (WGS) entry which is preliminary data.</text>
</comment>
<name>A0ABT0WNK9_9BURK</name>
<dbReference type="RefSeq" id="WP_251348444.1">
    <property type="nucleotide sequence ID" value="NZ_JAMQGR010000001.1"/>
</dbReference>
<sequence length="121" mass="13074">MNFSIRTNLSGGGMGAGIRIDGGSDISIIDCKFDNFDIGVSAKDVKNLLLEGSDFNACRTAVEADGIDGLIARKNTNNANHSIRETKGKSFPVTKYGNDTRKILSAEALRFCINRLRESSD</sequence>
<dbReference type="Gene3D" id="2.160.20.10">
    <property type="entry name" value="Single-stranded right-handed beta-helix, Pectin lyase-like"/>
    <property type="match status" value="1"/>
</dbReference>
<evidence type="ECO:0000313" key="2">
    <source>
        <dbReference type="Proteomes" id="UP001202243"/>
    </source>
</evidence>
<dbReference type="SUPFAM" id="SSF51126">
    <property type="entry name" value="Pectin lyase-like"/>
    <property type="match status" value="1"/>
</dbReference>
<reference evidence="1 2" key="1">
    <citation type="submission" date="2022-06" db="EMBL/GenBank/DDBJ databases">
        <title>Janthinobacterium kumbetensis sp. nov., isolated from spring water in Turkey.</title>
        <authorList>
            <person name="Inan Bektas K."/>
            <person name="Belduz A.A."/>
            <person name="Canakci S."/>
            <person name="Nalcaoglu A."/>
            <person name="Ceylan E."/>
            <person name="Kati H."/>
        </authorList>
    </citation>
    <scope>NUCLEOTIDE SEQUENCE [LARGE SCALE GENOMIC DNA]</scope>
    <source>
        <strain evidence="1 2">GK</strain>
    </source>
</reference>
<organism evidence="1 2">
    <name type="scientific">Janthinobacterium kumbetense</name>
    <dbReference type="NCBI Taxonomy" id="2950280"/>
    <lineage>
        <taxon>Bacteria</taxon>
        <taxon>Pseudomonadati</taxon>
        <taxon>Pseudomonadota</taxon>
        <taxon>Betaproteobacteria</taxon>
        <taxon>Burkholderiales</taxon>
        <taxon>Oxalobacteraceae</taxon>
        <taxon>Janthinobacterium</taxon>
    </lineage>
</organism>
<dbReference type="EMBL" id="JAMQGR010000001">
    <property type="protein sequence ID" value="MCM2564466.1"/>
    <property type="molecule type" value="Genomic_DNA"/>
</dbReference>
<keyword evidence="2" id="KW-1185">Reference proteome</keyword>